<keyword evidence="3 7" id="KW-0732">Signal</keyword>
<evidence type="ECO:0000256" key="3">
    <source>
        <dbReference type="ARBA" id="ARBA00022729"/>
    </source>
</evidence>
<evidence type="ECO:0000256" key="7">
    <source>
        <dbReference type="RuleBase" id="RU364038"/>
    </source>
</evidence>
<evidence type="ECO:0000256" key="6">
    <source>
        <dbReference type="ARBA" id="ARBA00023284"/>
    </source>
</evidence>
<proteinExistence type="inferred from homology"/>
<dbReference type="RefSeq" id="WP_369150723.1">
    <property type="nucleotide sequence ID" value="NZ_OZ156464.1"/>
</dbReference>
<name>A0A853F4C2_9GAMM</name>
<comment type="caution">
    <text evidence="10">The sequence shown here is derived from an EMBL/GenBank/DDBJ whole genome shotgun (WGS) entry which is preliminary data.</text>
</comment>
<feature type="domain" description="Thioredoxin-like fold" evidence="9">
    <location>
        <begin position="109"/>
        <end position="232"/>
    </location>
</feature>
<dbReference type="InterPro" id="IPR018950">
    <property type="entry name" value="DiS-bond_isomerase_DsbC/G_N"/>
</dbReference>
<dbReference type="InterPro" id="IPR033954">
    <property type="entry name" value="DiS-bond_Isoase_DsbC/G"/>
</dbReference>
<reference evidence="10 11" key="1">
    <citation type="submission" date="2020-05" db="EMBL/GenBank/DDBJ databases">
        <title>Horizontal transmission and recombination maintain forever young bacterial symbiont genomes.</title>
        <authorList>
            <person name="Russell S.L."/>
            <person name="Pepper-Tunick E."/>
            <person name="Svedberg J."/>
            <person name="Byrne A."/>
            <person name="Ruelas Castillo J."/>
            <person name="Vollmers C."/>
            <person name="Beinart R.A."/>
            <person name="Corbett-Detig R."/>
        </authorList>
    </citation>
    <scope>NUCLEOTIDE SEQUENCE [LARGE SCALE GENOMIC DNA]</scope>
    <source>
        <strain evidence="10">455</strain>
    </source>
</reference>
<comment type="similarity">
    <text evidence="2 7">Belongs to the thioredoxin family. DsbC subfamily.</text>
</comment>
<evidence type="ECO:0000259" key="8">
    <source>
        <dbReference type="Pfam" id="PF10411"/>
    </source>
</evidence>
<evidence type="ECO:0000259" key="9">
    <source>
        <dbReference type="Pfam" id="PF13098"/>
    </source>
</evidence>
<evidence type="ECO:0000256" key="5">
    <source>
        <dbReference type="ARBA" id="ARBA00023157"/>
    </source>
</evidence>
<protein>
    <recommendedName>
        <fullName evidence="7">Thiol:disulfide interchange protein</fullName>
    </recommendedName>
</protein>
<dbReference type="CDD" id="cd03020">
    <property type="entry name" value="DsbA_DsbC_DsbG"/>
    <property type="match status" value="1"/>
</dbReference>
<evidence type="ECO:0000256" key="2">
    <source>
        <dbReference type="ARBA" id="ARBA00009813"/>
    </source>
</evidence>
<evidence type="ECO:0000256" key="4">
    <source>
        <dbReference type="ARBA" id="ARBA00022764"/>
    </source>
</evidence>
<dbReference type="Pfam" id="PF13098">
    <property type="entry name" value="Thioredoxin_2"/>
    <property type="match status" value="1"/>
</dbReference>
<dbReference type="Gene3D" id="3.40.30.10">
    <property type="entry name" value="Glutaredoxin"/>
    <property type="match status" value="1"/>
</dbReference>
<dbReference type="AlphaFoldDB" id="A0A853F4C2"/>
<accession>A0A853F4C2</accession>
<dbReference type="SUPFAM" id="SSF52833">
    <property type="entry name" value="Thioredoxin-like"/>
    <property type="match status" value="1"/>
</dbReference>
<evidence type="ECO:0000313" key="11">
    <source>
        <dbReference type="Proteomes" id="UP000568751"/>
    </source>
</evidence>
<dbReference type="GO" id="GO:0042597">
    <property type="term" value="C:periplasmic space"/>
    <property type="evidence" value="ECO:0007669"/>
    <property type="project" value="UniProtKB-SubCell"/>
</dbReference>
<dbReference type="InterPro" id="IPR036249">
    <property type="entry name" value="Thioredoxin-like_sf"/>
</dbReference>
<evidence type="ECO:0000313" key="10">
    <source>
        <dbReference type="EMBL" id="NYT28366.1"/>
    </source>
</evidence>
<organism evidence="10 11">
    <name type="scientific">Candidatus Thiodubiliella endoseptemdiera</name>
    <dbReference type="NCBI Taxonomy" id="2738886"/>
    <lineage>
        <taxon>Bacteria</taxon>
        <taxon>Pseudomonadati</taxon>
        <taxon>Pseudomonadota</taxon>
        <taxon>Gammaproteobacteria</taxon>
        <taxon>Candidatus Pseudothioglobaceae</taxon>
        <taxon>Candidatus Thiodubiliella</taxon>
    </lineage>
</organism>
<feature type="chain" id="PRO_5033109966" description="Thiol:disulfide interchange protein" evidence="7">
    <location>
        <begin position="19"/>
        <end position="239"/>
    </location>
</feature>
<feature type="signal peptide" evidence="7">
    <location>
        <begin position="1"/>
        <end position="18"/>
    </location>
</feature>
<dbReference type="InterPro" id="IPR051470">
    <property type="entry name" value="Thiol:disulfide_interchange"/>
</dbReference>
<comment type="function">
    <text evidence="7">Required for disulfide bond formation in some periplasmic proteins. Acts by transferring its disulfide bond to other proteins and is reduced in the process.</text>
</comment>
<keyword evidence="6 7" id="KW-0676">Redox-active center</keyword>
<dbReference type="InterPro" id="IPR009094">
    <property type="entry name" value="DiS-bond_isomerase_DsbC/G_N_sf"/>
</dbReference>
<feature type="domain" description="Disulphide bond isomerase DsbC/G N-terminal" evidence="8">
    <location>
        <begin position="15"/>
        <end position="82"/>
    </location>
</feature>
<dbReference type="SUPFAM" id="SSF54423">
    <property type="entry name" value="DsbC/DsbG N-terminal domain-like"/>
    <property type="match status" value="1"/>
</dbReference>
<dbReference type="Proteomes" id="UP000568751">
    <property type="component" value="Unassembled WGS sequence"/>
</dbReference>
<keyword evidence="5" id="KW-1015">Disulfide bond</keyword>
<dbReference type="PANTHER" id="PTHR35272:SF3">
    <property type="entry name" value="THIOL:DISULFIDE INTERCHANGE PROTEIN DSBC"/>
    <property type="match status" value="1"/>
</dbReference>
<evidence type="ECO:0000256" key="1">
    <source>
        <dbReference type="ARBA" id="ARBA00004418"/>
    </source>
</evidence>
<dbReference type="Gene3D" id="3.10.450.70">
    <property type="entry name" value="Disulphide bond isomerase, DsbC/G, N-terminal"/>
    <property type="match status" value="1"/>
</dbReference>
<gene>
    <name evidence="10" type="ORF">H0A76_11165</name>
</gene>
<dbReference type="Pfam" id="PF10411">
    <property type="entry name" value="DsbC_N"/>
    <property type="match status" value="1"/>
</dbReference>
<keyword evidence="4 7" id="KW-0574">Periplasm</keyword>
<dbReference type="EMBL" id="JACCHT010000002">
    <property type="protein sequence ID" value="NYT28366.1"/>
    <property type="molecule type" value="Genomic_DNA"/>
</dbReference>
<dbReference type="InterPro" id="IPR012336">
    <property type="entry name" value="Thioredoxin-like_fold"/>
</dbReference>
<sequence length="239" mass="26522">MFKLLLIISVLFINTAFANKVDIVNSLSPFFGEIKKKDVSKTKFDGVYEVILHNPIKSLLISADGKYLIQGDIINLQTGTPLKASSHINGIKQALIGTINNKDKIIFKAKNEKYSVHVFTDVDCPYCKKLHAQMSKMNALGITIKYLAMPLKSLHPTAQGKMEKIWCADDRVKAMNDYKTKNIIPDSEACKNPVAKQLLIAKQLGIQGTPAIFLADGTHIPGYLPAKKLLKEIQKKLGK</sequence>
<comment type="subcellular location">
    <subcellularLocation>
        <location evidence="1 7">Periplasm</location>
    </subcellularLocation>
</comment>
<dbReference type="PANTHER" id="PTHR35272">
    <property type="entry name" value="THIOL:DISULFIDE INTERCHANGE PROTEIN DSBC-RELATED"/>
    <property type="match status" value="1"/>
</dbReference>